<dbReference type="InterPro" id="IPR002500">
    <property type="entry name" value="PAPS_reduct_dom"/>
</dbReference>
<evidence type="ECO:0000313" key="2">
    <source>
        <dbReference type="EMBL" id="WOK05068.1"/>
    </source>
</evidence>
<accession>A0ABZ0IJ68</accession>
<dbReference type="Pfam" id="PF01507">
    <property type="entry name" value="PAPS_reduct"/>
    <property type="match status" value="1"/>
</dbReference>
<dbReference type="InterPro" id="IPR050128">
    <property type="entry name" value="Sulfate_adenylyltrnsfr_sub2"/>
</dbReference>
<dbReference type="PANTHER" id="PTHR43196">
    <property type="entry name" value="SULFATE ADENYLYLTRANSFERASE SUBUNIT 2"/>
    <property type="match status" value="1"/>
</dbReference>
<dbReference type="PANTHER" id="PTHR43196:SF2">
    <property type="entry name" value="PHOSPHOADENOSINE PHOSPHOSULFATE REDUCTASE"/>
    <property type="match status" value="1"/>
</dbReference>
<sequence length="378" mass="44593">MTKPKHVLGISGGKDSAALAIYLRNKYPQLDIHYYFCDTGKELDETYQLIERLEGYLGKPIERLESKEAKDLQKNPFDYFYQAYRGYLPSNVARWCTKKMKLEPFEAYVGEIPTISYVGIRGDEDREGYISRKANIQSIFPFRRNIWSEEVIYKVLGNTEQSQIIGIYENFLSGKKLDKVIEIIKQPLVFEERNSDQNRRVAQEKLNLLFDQGLPEFNQVAFHYLKDKGYPISLEEDYPLLHDDEILVRDDIFRLLEESEVGVPGYYEKLDYEVDGETGQYARSRSGCYFCFFQQKIEWIWLYEQHPALYTQAMEYENEKEGFTWNQNESLKDLLHPNRMKQIKMDHLNRMDKEKAKGSKYLLDKVIDTEKDCLACFG</sequence>
<protein>
    <submittedName>
        <fullName evidence="2">Phosphoadenosine phosphosulfate reductase family protein</fullName>
    </submittedName>
</protein>
<evidence type="ECO:0000259" key="1">
    <source>
        <dbReference type="Pfam" id="PF01507"/>
    </source>
</evidence>
<dbReference type="Proteomes" id="UP001302349">
    <property type="component" value="Chromosome"/>
</dbReference>
<proteinExistence type="predicted"/>
<organism evidence="2 3">
    <name type="scientific">Imperialibacter roseus</name>
    <dbReference type="NCBI Taxonomy" id="1324217"/>
    <lineage>
        <taxon>Bacteria</taxon>
        <taxon>Pseudomonadati</taxon>
        <taxon>Bacteroidota</taxon>
        <taxon>Cytophagia</taxon>
        <taxon>Cytophagales</taxon>
        <taxon>Flammeovirgaceae</taxon>
        <taxon>Imperialibacter</taxon>
    </lineage>
</organism>
<dbReference type="RefSeq" id="WP_317487861.1">
    <property type="nucleotide sequence ID" value="NZ_CP136051.1"/>
</dbReference>
<dbReference type="SUPFAM" id="SSF52402">
    <property type="entry name" value="Adenine nucleotide alpha hydrolases-like"/>
    <property type="match status" value="1"/>
</dbReference>
<name>A0ABZ0IJ68_9BACT</name>
<feature type="domain" description="Phosphoadenosine phosphosulphate reductase" evidence="1">
    <location>
        <begin position="6"/>
        <end position="127"/>
    </location>
</feature>
<dbReference type="EMBL" id="CP136051">
    <property type="protein sequence ID" value="WOK05068.1"/>
    <property type="molecule type" value="Genomic_DNA"/>
</dbReference>
<dbReference type="InterPro" id="IPR014729">
    <property type="entry name" value="Rossmann-like_a/b/a_fold"/>
</dbReference>
<reference evidence="2 3" key="1">
    <citation type="journal article" date="2023" name="Microbiol. Resour. Announc.">
        <title>Complete Genome Sequence of Imperialibacter roseus strain P4T.</title>
        <authorList>
            <person name="Tizabi D.R."/>
            <person name="Bachvaroff T."/>
            <person name="Hill R.T."/>
        </authorList>
    </citation>
    <scope>NUCLEOTIDE SEQUENCE [LARGE SCALE GENOMIC DNA]</scope>
    <source>
        <strain evidence="2 3">P4T</strain>
    </source>
</reference>
<gene>
    <name evidence="2" type="ORF">RT717_18460</name>
</gene>
<keyword evidence="3" id="KW-1185">Reference proteome</keyword>
<dbReference type="Gene3D" id="3.40.50.620">
    <property type="entry name" value="HUPs"/>
    <property type="match status" value="1"/>
</dbReference>
<evidence type="ECO:0000313" key="3">
    <source>
        <dbReference type="Proteomes" id="UP001302349"/>
    </source>
</evidence>